<accession>A0A2G9QGK7</accession>
<dbReference type="Proteomes" id="UP000228934">
    <property type="component" value="Unassembled WGS sequence"/>
</dbReference>
<dbReference type="EMBL" id="KZ010155">
    <property type="protein sequence ID" value="PIO14223.1"/>
    <property type="molecule type" value="Genomic_DNA"/>
</dbReference>
<dbReference type="AlphaFoldDB" id="A0A2G9QGK7"/>
<evidence type="ECO:0000259" key="7">
    <source>
        <dbReference type="PROSITE" id="PS50950"/>
    </source>
</evidence>
<dbReference type="Pfam" id="PF05485">
    <property type="entry name" value="THAP"/>
    <property type="match status" value="1"/>
</dbReference>
<dbReference type="GO" id="GO:0008270">
    <property type="term" value="F:zinc ion binding"/>
    <property type="evidence" value="ECO:0007669"/>
    <property type="project" value="UniProtKB-KW"/>
</dbReference>
<name>A0A2G9QGK7_AQUCT</name>
<evidence type="ECO:0000256" key="2">
    <source>
        <dbReference type="ARBA" id="ARBA00022771"/>
    </source>
</evidence>
<organism evidence="8 9">
    <name type="scientific">Aquarana catesbeiana</name>
    <name type="common">American bullfrog</name>
    <name type="synonym">Rana catesbeiana</name>
    <dbReference type="NCBI Taxonomy" id="8400"/>
    <lineage>
        <taxon>Eukaryota</taxon>
        <taxon>Metazoa</taxon>
        <taxon>Chordata</taxon>
        <taxon>Craniata</taxon>
        <taxon>Vertebrata</taxon>
        <taxon>Euteleostomi</taxon>
        <taxon>Amphibia</taxon>
        <taxon>Batrachia</taxon>
        <taxon>Anura</taxon>
        <taxon>Neobatrachia</taxon>
        <taxon>Ranoidea</taxon>
        <taxon>Ranidae</taxon>
        <taxon>Aquarana</taxon>
    </lineage>
</organism>
<evidence type="ECO:0000256" key="6">
    <source>
        <dbReference type="SAM" id="MobiDB-lite"/>
    </source>
</evidence>
<evidence type="ECO:0000256" key="3">
    <source>
        <dbReference type="ARBA" id="ARBA00022833"/>
    </source>
</evidence>
<dbReference type="PANTHER" id="PTHR28624">
    <property type="entry name" value="COILED-COIL DOMAIN-CONTAINING PROTEIN 51"/>
    <property type="match status" value="1"/>
</dbReference>
<gene>
    <name evidence="8" type="ORF">AB205_0079630</name>
</gene>
<dbReference type="InterPro" id="IPR006612">
    <property type="entry name" value="THAP_Znf"/>
</dbReference>
<evidence type="ECO:0000313" key="8">
    <source>
        <dbReference type="EMBL" id="PIO14223.1"/>
    </source>
</evidence>
<keyword evidence="1" id="KW-0479">Metal-binding</keyword>
<feature type="compositionally biased region" description="Polar residues" evidence="6">
    <location>
        <begin position="331"/>
        <end position="359"/>
    </location>
</feature>
<dbReference type="GO" id="GO:0003677">
    <property type="term" value="F:DNA binding"/>
    <property type="evidence" value="ECO:0007669"/>
    <property type="project" value="UniProtKB-UniRule"/>
</dbReference>
<feature type="region of interest" description="Disordered" evidence="6">
    <location>
        <begin position="331"/>
        <end position="424"/>
    </location>
</feature>
<feature type="domain" description="THAP-type" evidence="7">
    <location>
        <begin position="1"/>
        <end position="97"/>
    </location>
</feature>
<protein>
    <recommendedName>
        <fullName evidence="7">THAP-type domain-containing protein</fullName>
    </recommendedName>
</protein>
<keyword evidence="4 5" id="KW-0238">DNA-binding</keyword>
<keyword evidence="3" id="KW-0862">Zinc</keyword>
<evidence type="ECO:0000313" key="9">
    <source>
        <dbReference type="Proteomes" id="UP000228934"/>
    </source>
</evidence>
<evidence type="ECO:0000256" key="1">
    <source>
        <dbReference type="ARBA" id="ARBA00022723"/>
    </source>
</evidence>
<dbReference type="OrthoDB" id="9907332at2759"/>
<dbReference type="SMART" id="SM00980">
    <property type="entry name" value="THAP"/>
    <property type="match status" value="1"/>
</dbReference>
<reference evidence="9" key="1">
    <citation type="journal article" date="2017" name="Nat. Commun.">
        <title>The North American bullfrog draft genome provides insight into hormonal regulation of long noncoding RNA.</title>
        <authorList>
            <person name="Hammond S.A."/>
            <person name="Warren R.L."/>
            <person name="Vandervalk B.P."/>
            <person name="Kucuk E."/>
            <person name="Khan H."/>
            <person name="Gibb E.A."/>
            <person name="Pandoh P."/>
            <person name="Kirk H."/>
            <person name="Zhao Y."/>
            <person name="Jones M."/>
            <person name="Mungall A.J."/>
            <person name="Coope R."/>
            <person name="Pleasance S."/>
            <person name="Moore R.A."/>
            <person name="Holt R.A."/>
            <person name="Round J.M."/>
            <person name="Ohora S."/>
            <person name="Walle B.V."/>
            <person name="Veldhoen N."/>
            <person name="Helbing C.C."/>
            <person name="Birol I."/>
        </authorList>
    </citation>
    <scope>NUCLEOTIDE SEQUENCE [LARGE SCALE GENOMIC DNA]</scope>
</reference>
<dbReference type="SUPFAM" id="SSF57716">
    <property type="entry name" value="Glucocorticoid receptor-like (DNA-binding domain)"/>
    <property type="match status" value="1"/>
</dbReference>
<evidence type="ECO:0000256" key="4">
    <source>
        <dbReference type="ARBA" id="ARBA00023125"/>
    </source>
</evidence>
<feature type="compositionally biased region" description="Basic and acidic residues" evidence="6">
    <location>
        <begin position="385"/>
        <end position="417"/>
    </location>
</feature>
<keyword evidence="9" id="KW-1185">Reference proteome</keyword>
<dbReference type="SMART" id="SM00692">
    <property type="entry name" value="DM3"/>
    <property type="match status" value="1"/>
</dbReference>
<dbReference type="InterPro" id="IPR037660">
    <property type="entry name" value="CCDC51"/>
</dbReference>
<sequence>MPKCIVDYCRNYAGMKNNYTNVILHAFPTTLDRIKLWLKAIEQSGQIFGNLDEMAKKIYEGKKFDSYRVCSEHFTIQCYCVNADKRVLKKESVPTVFVNRHAMHVSKQIKKRKRQEMLNTLDSRHLKKKGTESTSTKIGQELAQKLLNLTLDIIALLTGEDYVVVKKSCPRVKLDRRTQCSEVLPESQVLDWVNEHMILDLTSKMFDLLTGEEEDGTDGHEEASTEVMMKNPQSFPLPGVFQETNTAPPCLSSSGSMDVEEVVVQDVQEAKHFKISTWTAISEANGTKKLVLCEGDAVQDSGSNEIQTSSARVVEEPLLSGGGNLKVYTQHVSTQEEPVPQSRGNQPHTDLSTQCSSPVITERSPCDGVIPPPDHAEQSADNMDQEPRTSNRQNLTERDITEPSDHQQQDSSTHIKGETQSLPSLDQLQYTSVIINEEHLSPSAENSHLPDTDTPAVHPQHTALVIKEGPGNCADGRFTHTDTSAGDQTWITSKCLKEEPGSCEEKTFTQPTIHTATSDTHCIFFTIK</sequence>
<keyword evidence="2 5" id="KW-0863">Zinc-finger</keyword>
<evidence type="ECO:0000256" key="5">
    <source>
        <dbReference type="PROSITE-ProRule" id="PRU00309"/>
    </source>
</evidence>
<proteinExistence type="predicted"/>
<dbReference type="PROSITE" id="PS50950">
    <property type="entry name" value="ZF_THAP"/>
    <property type="match status" value="1"/>
</dbReference>
<dbReference type="PANTHER" id="PTHR28624:SF1">
    <property type="entry name" value="MITOCHONDRIAL POTASSIUM CHANNEL"/>
    <property type="match status" value="1"/>
</dbReference>